<dbReference type="Proteomes" id="UP000878956">
    <property type="component" value="Unassembled WGS sequence"/>
</dbReference>
<keyword evidence="1" id="KW-0472">Membrane</keyword>
<dbReference type="AlphaFoldDB" id="A0AAN5VQ09"/>
<accession>A0AAN5VQ09</accession>
<proteinExistence type="predicted"/>
<evidence type="ECO:0000256" key="1">
    <source>
        <dbReference type="SAM" id="Phobius"/>
    </source>
</evidence>
<keyword evidence="1" id="KW-0812">Transmembrane</keyword>
<dbReference type="RefSeq" id="WP_009899523.1">
    <property type="nucleotide sequence ID" value="NZ_FUQT01000003.1"/>
</dbReference>
<keyword evidence="1" id="KW-1133">Transmembrane helix</keyword>
<name>A0AAN5VQ09_CLODI</name>
<gene>
    <name evidence="2" type="ORF">KRM00_003892</name>
</gene>
<organism evidence="2 3">
    <name type="scientific">Clostridioides difficile</name>
    <name type="common">Peptoclostridium difficile</name>
    <dbReference type="NCBI Taxonomy" id="1496"/>
    <lineage>
        <taxon>Bacteria</taxon>
        <taxon>Bacillati</taxon>
        <taxon>Bacillota</taxon>
        <taxon>Clostridia</taxon>
        <taxon>Peptostreptococcales</taxon>
        <taxon>Peptostreptococcaceae</taxon>
        <taxon>Clostridioides</taxon>
    </lineage>
</organism>
<reference evidence="2" key="1">
    <citation type="journal article" date="2018" name="Genome Biol.">
        <title>SKESA: strategic k-mer extension for scrupulous assemblies.</title>
        <authorList>
            <person name="Souvorov A."/>
            <person name="Agarwala R."/>
            <person name="Lipman D.J."/>
        </authorList>
    </citation>
    <scope>NUCLEOTIDE SEQUENCE</scope>
    <source>
        <strain evidence="2">HN1000</strain>
    </source>
</reference>
<dbReference type="EMBL" id="DAEPXK010000075">
    <property type="protein sequence ID" value="HBH1544343.1"/>
    <property type="molecule type" value="Genomic_DNA"/>
</dbReference>
<evidence type="ECO:0000313" key="2">
    <source>
        <dbReference type="EMBL" id="HBH1544343.1"/>
    </source>
</evidence>
<evidence type="ECO:0000313" key="3">
    <source>
        <dbReference type="Proteomes" id="UP000878956"/>
    </source>
</evidence>
<feature type="transmembrane region" description="Helical" evidence="1">
    <location>
        <begin position="46"/>
        <end position="64"/>
    </location>
</feature>
<protein>
    <submittedName>
        <fullName evidence="2">Uncharacterized protein</fullName>
    </submittedName>
</protein>
<sequence>MKDFELEIKISIPLKPVAIFMVTASIVLLCFSALRNFDNIKSIPTSALGITTGFIIFQLGLSFFENRKKAKSE</sequence>
<reference evidence="2" key="2">
    <citation type="submission" date="2021-06" db="EMBL/GenBank/DDBJ databases">
        <authorList>
            <consortium name="NCBI Pathogen Detection Project"/>
        </authorList>
    </citation>
    <scope>NUCLEOTIDE SEQUENCE</scope>
    <source>
        <strain evidence="2">HN1000</strain>
    </source>
</reference>
<comment type="caution">
    <text evidence="2">The sequence shown here is derived from an EMBL/GenBank/DDBJ whole genome shotgun (WGS) entry which is preliminary data.</text>
</comment>
<feature type="transmembrane region" description="Helical" evidence="1">
    <location>
        <begin position="12"/>
        <end position="34"/>
    </location>
</feature>